<evidence type="ECO:0000313" key="1">
    <source>
        <dbReference type="EMBL" id="GAA5049744.1"/>
    </source>
</evidence>
<reference evidence="2" key="1">
    <citation type="journal article" date="2019" name="Int. J. Syst. Evol. Microbiol.">
        <title>The Global Catalogue of Microorganisms (GCM) 10K type strain sequencing project: providing services to taxonomists for standard genome sequencing and annotation.</title>
        <authorList>
            <consortium name="The Broad Institute Genomics Platform"/>
            <consortium name="The Broad Institute Genome Sequencing Center for Infectious Disease"/>
            <person name="Wu L."/>
            <person name="Ma J."/>
        </authorList>
    </citation>
    <scope>NUCLEOTIDE SEQUENCE [LARGE SCALE GENOMIC DNA]</scope>
    <source>
        <strain evidence="2">JCM 18014</strain>
    </source>
</reference>
<evidence type="ECO:0000313" key="2">
    <source>
        <dbReference type="Proteomes" id="UP001500518"/>
    </source>
</evidence>
<keyword evidence="2" id="KW-1185">Reference proteome</keyword>
<organism evidence="1 2">
    <name type="scientific">Erythrobacter westpacificensis</name>
    <dbReference type="NCBI Taxonomy" id="1055231"/>
    <lineage>
        <taxon>Bacteria</taxon>
        <taxon>Pseudomonadati</taxon>
        <taxon>Pseudomonadota</taxon>
        <taxon>Alphaproteobacteria</taxon>
        <taxon>Sphingomonadales</taxon>
        <taxon>Erythrobacteraceae</taxon>
        <taxon>Erythrobacter/Porphyrobacter group</taxon>
        <taxon>Erythrobacter</taxon>
    </lineage>
</organism>
<proteinExistence type="predicted"/>
<comment type="caution">
    <text evidence="1">The sequence shown here is derived from an EMBL/GenBank/DDBJ whole genome shotgun (WGS) entry which is preliminary data.</text>
</comment>
<dbReference type="RefSeq" id="WP_346031859.1">
    <property type="nucleotide sequence ID" value="NZ_BAABHV010000008.1"/>
</dbReference>
<gene>
    <name evidence="1" type="ORF">GCM10023208_08180</name>
</gene>
<sequence length="114" mass="12766">MDTLPKDETATNPDEFDILFAALKHAKAKWDMALYAPDNVGNDLPQEVSDQLCQANCDALNAFLLHPAKDSRELLIKLRVFRDEEIVQGWWLAPQIVEQLVCDAQTAAFPGVRA</sequence>
<dbReference type="EMBL" id="BAABHV010000008">
    <property type="protein sequence ID" value="GAA5049744.1"/>
    <property type="molecule type" value="Genomic_DNA"/>
</dbReference>
<accession>A0ABP9K4X9</accession>
<name>A0ABP9K4X9_9SPHN</name>
<protein>
    <submittedName>
        <fullName evidence="1">Uncharacterized protein</fullName>
    </submittedName>
</protein>
<dbReference type="Proteomes" id="UP001500518">
    <property type="component" value="Unassembled WGS sequence"/>
</dbReference>